<dbReference type="GO" id="GO:0003938">
    <property type="term" value="F:IMP dehydrogenase activity"/>
    <property type="evidence" value="ECO:0007669"/>
    <property type="project" value="UniProtKB-EC"/>
</dbReference>
<sequence>MKVREMMSRPIITEDGDTIVTKIAEDMDELGVGSVVITSEGKPAGIITERDIALKVLLKDRRASEVKAKEIMAFPLVTIEAETSVDEACKLAARKRIKRLPVVEKGMLVGIVSIRDLLTRKPEYVREFYF</sequence>
<dbReference type="Gene3D" id="3.10.580.10">
    <property type="entry name" value="CBS-domain"/>
    <property type="match status" value="1"/>
</dbReference>
<dbReference type="GO" id="GO:0009086">
    <property type="term" value="P:methionine biosynthetic process"/>
    <property type="evidence" value="ECO:0007669"/>
    <property type="project" value="UniProtKB-KW"/>
</dbReference>
<accession>A0A7G9YT66</accession>
<keyword evidence="1 3" id="KW-0129">CBS domain</keyword>
<protein>
    <submittedName>
        <fullName evidence="5">Inosine-5'-monophosphate dehydrogenase</fullName>
        <ecNumber evidence="5">1.1.1.205</ecNumber>
    </submittedName>
</protein>
<dbReference type="SMART" id="SM00116">
    <property type="entry name" value="CBS"/>
    <property type="match status" value="2"/>
</dbReference>
<dbReference type="PANTHER" id="PTHR43080:SF2">
    <property type="entry name" value="CBS DOMAIN-CONTAINING PROTEIN"/>
    <property type="match status" value="1"/>
</dbReference>
<dbReference type="Pfam" id="PF00571">
    <property type="entry name" value="CBS"/>
    <property type="match status" value="2"/>
</dbReference>
<name>A0A7G9YT66_9EURY</name>
<keyword evidence="2" id="KW-0028">Amino-acid biosynthesis</keyword>
<evidence type="ECO:0000256" key="3">
    <source>
        <dbReference type="PROSITE-ProRule" id="PRU00703"/>
    </source>
</evidence>
<evidence type="ECO:0000313" key="5">
    <source>
        <dbReference type="EMBL" id="QNO51200.1"/>
    </source>
</evidence>
<feature type="domain" description="CBS" evidence="4">
    <location>
        <begin position="7"/>
        <end position="64"/>
    </location>
</feature>
<evidence type="ECO:0000256" key="2">
    <source>
        <dbReference type="ARBA" id="ARBA00023167"/>
    </source>
</evidence>
<dbReference type="PROSITE" id="PS51371">
    <property type="entry name" value="CBS"/>
    <property type="match status" value="2"/>
</dbReference>
<feature type="domain" description="CBS" evidence="4">
    <location>
        <begin position="72"/>
        <end position="128"/>
    </location>
</feature>
<keyword evidence="2" id="KW-0486">Methionine biosynthesis</keyword>
<evidence type="ECO:0000256" key="1">
    <source>
        <dbReference type="ARBA" id="ARBA00023122"/>
    </source>
</evidence>
<dbReference type="EC" id="1.1.1.205" evidence="5"/>
<reference evidence="5" key="1">
    <citation type="submission" date="2020-06" db="EMBL/GenBank/DDBJ databases">
        <title>Unique genomic features of the anaerobic methanotrophic archaea.</title>
        <authorList>
            <person name="Chadwick G.L."/>
            <person name="Skennerton C.T."/>
            <person name="Laso-Perez R."/>
            <person name="Leu A.O."/>
            <person name="Speth D.R."/>
            <person name="Yu H."/>
            <person name="Morgan-Lang C."/>
            <person name="Hatzenpichler R."/>
            <person name="Goudeau D."/>
            <person name="Malmstrom R."/>
            <person name="Brazelton W.J."/>
            <person name="Woyke T."/>
            <person name="Hallam S.J."/>
            <person name="Tyson G.W."/>
            <person name="Wegener G."/>
            <person name="Boetius A."/>
            <person name="Orphan V."/>
        </authorList>
    </citation>
    <scope>NUCLEOTIDE SEQUENCE</scope>
</reference>
<dbReference type="PANTHER" id="PTHR43080">
    <property type="entry name" value="CBS DOMAIN-CONTAINING PROTEIN CBSX3, MITOCHONDRIAL"/>
    <property type="match status" value="1"/>
</dbReference>
<evidence type="ECO:0000259" key="4">
    <source>
        <dbReference type="PROSITE" id="PS51371"/>
    </source>
</evidence>
<dbReference type="InterPro" id="IPR000644">
    <property type="entry name" value="CBS_dom"/>
</dbReference>
<gene>
    <name evidence="5" type="primary">IMPDH</name>
    <name evidence="5" type="ORF">NIPIMIJO_00040</name>
</gene>
<dbReference type="SUPFAM" id="SSF54631">
    <property type="entry name" value="CBS-domain pair"/>
    <property type="match status" value="1"/>
</dbReference>
<organism evidence="5">
    <name type="scientific">Candidatus Methanophagaceae archaeon ANME-1 ERB6</name>
    <dbReference type="NCBI Taxonomy" id="2759912"/>
    <lineage>
        <taxon>Archaea</taxon>
        <taxon>Methanobacteriati</taxon>
        <taxon>Methanobacteriota</taxon>
        <taxon>Stenosarchaea group</taxon>
        <taxon>Methanomicrobia</taxon>
        <taxon>Candidatus Methanophagales</taxon>
        <taxon>Candidatus Methanophagaceae</taxon>
    </lineage>
</organism>
<dbReference type="EMBL" id="MT631462">
    <property type="protein sequence ID" value="QNO51200.1"/>
    <property type="molecule type" value="Genomic_DNA"/>
</dbReference>
<dbReference type="InterPro" id="IPR051257">
    <property type="entry name" value="Diverse_CBS-Domain"/>
</dbReference>
<dbReference type="AlphaFoldDB" id="A0A7G9YT66"/>
<dbReference type="InterPro" id="IPR046342">
    <property type="entry name" value="CBS_dom_sf"/>
</dbReference>
<proteinExistence type="predicted"/>
<keyword evidence="5" id="KW-0560">Oxidoreductase</keyword>